<sequence>METQHSGTNDAGLPQMNVRASSYFLLRAAHPCAACDRSTTVFALAVPAGHECTEADAVLDDEDADSPGMTPGAFHEWLYRPVQWQRIPGPALVSQVRLLDPPVAQALQALAPHYRPDAERDRQWTNFCEHCGKAIREGTLYASAGQTFSPKDAQAAAAIQVREQHAPFEAFCAMFWTDSYRNKWPLFARMGYECSEAD</sequence>
<protein>
    <submittedName>
        <fullName evidence="1">Uncharacterized protein</fullName>
    </submittedName>
</protein>
<proteinExistence type="predicted"/>
<organism evidence="1 2">
    <name type="scientific">Achromobacter agilis</name>
    <dbReference type="NCBI Taxonomy" id="1353888"/>
    <lineage>
        <taxon>Bacteria</taxon>
        <taxon>Pseudomonadati</taxon>
        <taxon>Pseudomonadota</taxon>
        <taxon>Betaproteobacteria</taxon>
        <taxon>Burkholderiales</taxon>
        <taxon>Alcaligenaceae</taxon>
        <taxon>Achromobacter</taxon>
    </lineage>
</organism>
<dbReference type="EMBL" id="UFQB01000005">
    <property type="protein sequence ID" value="SSW64644.1"/>
    <property type="molecule type" value="Genomic_DNA"/>
</dbReference>
<dbReference type="OrthoDB" id="8481694at2"/>
<evidence type="ECO:0000313" key="2">
    <source>
        <dbReference type="Proteomes" id="UP000289184"/>
    </source>
</evidence>
<keyword evidence="2" id="KW-1185">Reference proteome</keyword>
<evidence type="ECO:0000313" key="1">
    <source>
        <dbReference type="EMBL" id="SSW64644.1"/>
    </source>
</evidence>
<accession>A0A446C9Z1</accession>
<gene>
    <name evidence="1" type="ORF">AGI3411_01744</name>
</gene>
<dbReference type="Proteomes" id="UP000289184">
    <property type="component" value="Unassembled WGS sequence"/>
</dbReference>
<name>A0A446C9Z1_9BURK</name>
<reference evidence="1 2" key="1">
    <citation type="submission" date="2018-07" db="EMBL/GenBank/DDBJ databases">
        <authorList>
            <person name="Peeters C."/>
        </authorList>
    </citation>
    <scope>NUCLEOTIDE SEQUENCE [LARGE SCALE GENOMIC DNA]</scope>
    <source>
        <strain evidence="1 2">LMG 3411</strain>
    </source>
</reference>
<dbReference type="AlphaFoldDB" id="A0A446C9Z1"/>
<dbReference type="RefSeq" id="WP_129526977.1">
    <property type="nucleotide sequence ID" value="NZ_UFQB01000005.1"/>
</dbReference>